<reference evidence="3 4" key="1">
    <citation type="submission" date="2024-05" db="EMBL/GenBank/DDBJ databases">
        <title>Sinomonas sp. nov., isolated from a waste landfill.</title>
        <authorList>
            <person name="Zhao Y."/>
        </authorList>
    </citation>
    <scope>NUCLEOTIDE SEQUENCE [LARGE SCALE GENOMIC DNA]</scope>
    <source>
        <strain evidence="3 4">CCTCC AB2014300</strain>
    </source>
</reference>
<dbReference type="EMBL" id="JBDFRB010000002">
    <property type="protein sequence ID" value="MEN2743638.1"/>
    <property type="molecule type" value="Genomic_DNA"/>
</dbReference>
<dbReference type="Pfam" id="PF03747">
    <property type="entry name" value="ADP_ribosyl_GH"/>
    <property type="match status" value="1"/>
</dbReference>
<feature type="compositionally biased region" description="Low complexity" evidence="1">
    <location>
        <begin position="271"/>
        <end position="284"/>
    </location>
</feature>
<dbReference type="InterPro" id="IPR036705">
    <property type="entry name" value="Ribosyl_crysJ1_sf"/>
</dbReference>
<proteinExistence type="predicted"/>
<accession>A0ABU9X0K1</accession>
<dbReference type="InterPro" id="IPR005502">
    <property type="entry name" value="Ribosyl_crysJ1"/>
</dbReference>
<comment type="caution">
    <text evidence="3">The sequence shown here is derived from an EMBL/GenBank/DDBJ whole genome shotgun (WGS) entry which is preliminary data.</text>
</comment>
<organism evidence="3 4">
    <name type="scientific">Sinomonas halotolerans</name>
    <dbReference type="NCBI Taxonomy" id="1644133"/>
    <lineage>
        <taxon>Bacteria</taxon>
        <taxon>Bacillati</taxon>
        <taxon>Actinomycetota</taxon>
        <taxon>Actinomycetes</taxon>
        <taxon>Micrococcales</taxon>
        <taxon>Micrococcaceae</taxon>
        <taxon>Sinomonas</taxon>
    </lineage>
</organism>
<feature type="region of interest" description="Disordered" evidence="1">
    <location>
        <begin position="244"/>
        <end position="284"/>
    </location>
</feature>
<evidence type="ECO:0000313" key="4">
    <source>
        <dbReference type="Proteomes" id="UP001422074"/>
    </source>
</evidence>
<dbReference type="RefSeq" id="WP_345883154.1">
    <property type="nucleotide sequence ID" value="NZ_JBDFRB010000002.1"/>
</dbReference>
<evidence type="ECO:0000256" key="2">
    <source>
        <dbReference type="SAM" id="SignalP"/>
    </source>
</evidence>
<feature type="chain" id="PRO_5046985734" evidence="2">
    <location>
        <begin position="23"/>
        <end position="372"/>
    </location>
</feature>
<name>A0ABU9X0K1_9MICC</name>
<feature type="signal peptide" evidence="2">
    <location>
        <begin position="1"/>
        <end position="22"/>
    </location>
</feature>
<dbReference type="Proteomes" id="UP001422074">
    <property type="component" value="Unassembled WGS sequence"/>
</dbReference>
<dbReference type="Gene3D" id="1.10.4080.10">
    <property type="entry name" value="ADP-ribosylation/Crystallin J1"/>
    <property type="match status" value="1"/>
</dbReference>
<evidence type="ECO:0000313" key="3">
    <source>
        <dbReference type="EMBL" id="MEN2743638.1"/>
    </source>
</evidence>
<sequence length="372" mass="35735">MSTPTAASRIHGCLLGTAVAEAAALAGGTGAPAGTGVLAAAAPAGPGAAGGPDDAVRPLGAAGQLTLYTADALIEAIEWANDGVHADEAACVWLASLRWLEGQGVAAPSSAPAPQPRWLDSQEGARTPVAPRPAWIESLASGEMGTTSRPLGTAHDDGGAAAHAAPFGLVPHVPAAMVVKLSADGAALTHGAPAAVQAATAVASLAHFMVLGADARTALGSARAQIASLRTPDPDVLAALETADAAAGRGPADETAADRRAAGQTASGTRAPGQTAPGKAAPGPTAAGALGAAVAAILAAESAGASGEAHDVSFAAGVLLAAQQGSDAAAMAGGLLGTLWGREAVPEAWIARTAGMHAAEGIASRFAEVTGA</sequence>
<evidence type="ECO:0000256" key="1">
    <source>
        <dbReference type="SAM" id="MobiDB-lite"/>
    </source>
</evidence>
<dbReference type="PANTHER" id="PTHR16222:SF12">
    <property type="entry name" value="ADP-RIBOSYLGLYCOHYDROLASE-RELATED"/>
    <property type="match status" value="1"/>
</dbReference>
<dbReference type="InterPro" id="IPR050792">
    <property type="entry name" value="ADP-ribosylglycohydrolase"/>
</dbReference>
<gene>
    <name evidence="3" type="ORF">ABCQ75_03665</name>
</gene>
<dbReference type="SUPFAM" id="SSF101478">
    <property type="entry name" value="ADP-ribosylglycohydrolase"/>
    <property type="match status" value="1"/>
</dbReference>
<feature type="region of interest" description="Disordered" evidence="1">
    <location>
        <begin position="106"/>
        <end position="127"/>
    </location>
</feature>
<keyword evidence="4" id="KW-1185">Reference proteome</keyword>
<protein>
    <submittedName>
        <fullName evidence="3">ADP-ribosylglycohydrolase family protein</fullName>
    </submittedName>
</protein>
<dbReference type="PANTHER" id="PTHR16222">
    <property type="entry name" value="ADP-RIBOSYLGLYCOHYDROLASE"/>
    <property type="match status" value="1"/>
</dbReference>
<keyword evidence="2" id="KW-0732">Signal</keyword>